<accession>A0A1J5DSF7</accession>
<organism evidence="1 2">
    <name type="scientific">Candidatus Desantisbacteria bacterium CG2_30_40_21</name>
    <dbReference type="NCBI Taxonomy" id="1817895"/>
    <lineage>
        <taxon>Bacteria</taxon>
        <taxon>Candidatus Desantisiibacteriota</taxon>
    </lineage>
</organism>
<dbReference type="EMBL" id="MNYI01000164">
    <property type="protein sequence ID" value="OIP39009.1"/>
    <property type="molecule type" value="Genomic_DNA"/>
</dbReference>
<comment type="caution">
    <text evidence="1">The sequence shown here is derived from an EMBL/GenBank/DDBJ whole genome shotgun (WGS) entry which is preliminary data.</text>
</comment>
<reference evidence="1 2" key="1">
    <citation type="journal article" date="2016" name="Environ. Microbiol.">
        <title>Genomic resolution of a cold subsurface aquifer community provides metabolic insights for novel microbes adapted to high CO concentrations.</title>
        <authorList>
            <person name="Probst A.J."/>
            <person name="Castelle C.J."/>
            <person name="Singh A."/>
            <person name="Brown C.T."/>
            <person name="Anantharaman K."/>
            <person name="Sharon I."/>
            <person name="Hug L.A."/>
            <person name="Burstein D."/>
            <person name="Emerson J.B."/>
            <person name="Thomas B.C."/>
            <person name="Banfield J.F."/>
        </authorList>
    </citation>
    <scope>NUCLEOTIDE SEQUENCE [LARGE SCALE GENOMIC DNA]</scope>
    <source>
        <strain evidence="1">CG2_30_40_21</strain>
    </source>
</reference>
<dbReference type="STRING" id="1817895.AUJ95_06105"/>
<dbReference type="AlphaFoldDB" id="A0A1J5DSF7"/>
<dbReference type="Proteomes" id="UP000183085">
    <property type="component" value="Unassembled WGS sequence"/>
</dbReference>
<sequence length="74" mass="8848">MLCCERCEKHMDCVKKWMLGEKGMPQTCCFECHNFSECFGENMKKRWEILHGEEQWRADIPVCQLMQRETEGSN</sequence>
<name>A0A1J5DSF7_9BACT</name>
<protein>
    <submittedName>
        <fullName evidence="1">Uncharacterized protein</fullName>
    </submittedName>
</protein>
<gene>
    <name evidence="1" type="ORF">AUJ95_06105</name>
</gene>
<evidence type="ECO:0000313" key="1">
    <source>
        <dbReference type="EMBL" id="OIP39009.1"/>
    </source>
</evidence>
<proteinExistence type="predicted"/>
<evidence type="ECO:0000313" key="2">
    <source>
        <dbReference type="Proteomes" id="UP000183085"/>
    </source>
</evidence>